<dbReference type="PROSITE" id="PS50011">
    <property type="entry name" value="PROTEIN_KINASE_DOM"/>
    <property type="match status" value="1"/>
</dbReference>
<feature type="domain" description="Protein kinase" evidence="6">
    <location>
        <begin position="318"/>
        <end position="584"/>
    </location>
</feature>
<keyword evidence="4" id="KW-0067">ATP-binding</keyword>
<name>A0A8H4PDF6_9HYPO</name>
<dbReference type="OrthoDB" id="5979581at2759"/>
<keyword evidence="3" id="KW-0418">Kinase</keyword>
<organism evidence="7 8">
    <name type="scientific">Fusarium albosuccineum</name>
    <dbReference type="NCBI Taxonomy" id="1237068"/>
    <lineage>
        <taxon>Eukaryota</taxon>
        <taxon>Fungi</taxon>
        <taxon>Dikarya</taxon>
        <taxon>Ascomycota</taxon>
        <taxon>Pezizomycotina</taxon>
        <taxon>Sordariomycetes</taxon>
        <taxon>Hypocreomycetidae</taxon>
        <taxon>Hypocreales</taxon>
        <taxon>Nectriaceae</taxon>
        <taxon>Fusarium</taxon>
        <taxon>Fusarium decemcellulare species complex</taxon>
    </lineage>
</organism>
<comment type="caution">
    <text evidence="7">The sequence shown here is derived from an EMBL/GenBank/DDBJ whole genome shotgun (WGS) entry which is preliminary data.</text>
</comment>
<dbReference type="PANTHER" id="PTHR43289">
    <property type="entry name" value="MITOGEN-ACTIVATED PROTEIN KINASE KINASE KINASE 20-RELATED"/>
    <property type="match status" value="1"/>
</dbReference>
<dbReference type="EMBL" id="JAADYS010000199">
    <property type="protein sequence ID" value="KAF4471494.1"/>
    <property type="molecule type" value="Genomic_DNA"/>
</dbReference>
<keyword evidence="1" id="KW-0808">Transferase</keyword>
<evidence type="ECO:0000256" key="1">
    <source>
        <dbReference type="ARBA" id="ARBA00022679"/>
    </source>
</evidence>
<accession>A0A8H4PDF6</accession>
<dbReference type="AlphaFoldDB" id="A0A8H4PDF6"/>
<evidence type="ECO:0000256" key="2">
    <source>
        <dbReference type="ARBA" id="ARBA00022741"/>
    </source>
</evidence>
<dbReference type="SUPFAM" id="SSF56112">
    <property type="entry name" value="Protein kinase-like (PK-like)"/>
    <property type="match status" value="1"/>
</dbReference>
<evidence type="ECO:0000256" key="3">
    <source>
        <dbReference type="ARBA" id="ARBA00022777"/>
    </source>
</evidence>
<dbReference type="GO" id="GO:0004674">
    <property type="term" value="F:protein serine/threonine kinase activity"/>
    <property type="evidence" value="ECO:0007669"/>
    <property type="project" value="TreeGrafter"/>
</dbReference>
<evidence type="ECO:0000259" key="6">
    <source>
        <dbReference type="PROSITE" id="PS50011"/>
    </source>
</evidence>
<dbReference type="Gene3D" id="1.10.510.10">
    <property type="entry name" value="Transferase(Phosphotransferase) domain 1"/>
    <property type="match status" value="1"/>
</dbReference>
<sequence length="654" mass="74301">MLSVGSSNGTPASKIIFEFLGEGTHSDLQSLVSQKQLPSIPQDCIQLKKDDDQDWQSVWNFSEFIKTNHPRLHGSHCSIDDLKELDQLCSRISPPQNVGEGGHKNESERHSGSKVIEKNILCEYPHFEVDLPKELAHLHKEWSSFLNDLEYIPVSELRKEGELAHHPVVSWLPSKACPLDHHLFTEEEVFKYCVEAEFEFPGFRGPNGVIFVATELDNTQLCQRRENIPLLWNDCAFTFDPATGSSYLLQTRPGITFRELQKRFSLDAARKYFRSTIDKVRLNKHQTLDNVLHEMQVENPKIKAYGGLVELIPFHEINLSGEVDDTGHSGAIHFARWHVPQGARLQNPDSEAIPIALKRVWRPDSQNQDLSKREFESSIITFTDAPVASIRLDGLTINPETNDIFLVFEKATNVPAFLDAALLSNWKDWDLISEVFRDAADSLELIHQRGHLHRDIHLGNVMIHNVPCPNDPFESEYTELVIIDLGQGQQVTNNVWVSPNYYGNSDYRAPEVILKRQYSEKSDVFAIGCLMTEILWIRCQKADDYEVPQVLWNLVASCLQNDPNGRPHAQKLAAEAQELRDNFFVVPEKRTLASLGMKTLKIRIDVVWIGGDDEFESPETAIVRVKRELSSRTIFTDHHNSCVAADVSACGRKS</sequence>
<evidence type="ECO:0000313" key="7">
    <source>
        <dbReference type="EMBL" id="KAF4471494.1"/>
    </source>
</evidence>
<evidence type="ECO:0000256" key="5">
    <source>
        <dbReference type="SAM" id="MobiDB-lite"/>
    </source>
</evidence>
<protein>
    <submittedName>
        <fullName evidence="7">Cdc15p</fullName>
    </submittedName>
</protein>
<keyword evidence="8" id="KW-1185">Reference proteome</keyword>
<dbReference type="InterPro" id="IPR000719">
    <property type="entry name" value="Prot_kinase_dom"/>
</dbReference>
<dbReference type="Pfam" id="PF00069">
    <property type="entry name" value="Pkinase"/>
    <property type="match status" value="1"/>
</dbReference>
<gene>
    <name evidence="7" type="ORF">FALBO_1585</name>
</gene>
<dbReference type="InterPro" id="IPR011009">
    <property type="entry name" value="Kinase-like_dom_sf"/>
</dbReference>
<dbReference type="PANTHER" id="PTHR43289:SF33">
    <property type="entry name" value="SERINE_THREONINE KINASE 31"/>
    <property type="match status" value="1"/>
</dbReference>
<reference evidence="7 8" key="1">
    <citation type="submission" date="2020-01" db="EMBL/GenBank/DDBJ databases">
        <title>Identification and distribution of gene clusters putatively required for synthesis of sphingolipid metabolism inhibitors in phylogenetically diverse species of the filamentous fungus Fusarium.</title>
        <authorList>
            <person name="Kim H.-S."/>
            <person name="Busman M."/>
            <person name="Brown D.W."/>
            <person name="Divon H."/>
            <person name="Uhlig S."/>
            <person name="Proctor R.H."/>
        </authorList>
    </citation>
    <scope>NUCLEOTIDE SEQUENCE [LARGE SCALE GENOMIC DNA]</scope>
    <source>
        <strain evidence="7 8">NRRL 20459</strain>
    </source>
</reference>
<feature type="region of interest" description="Disordered" evidence="5">
    <location>
        <begin position="93"/>
        <end position="112"/>
    </location>
</feature>
<proteinExistence type="predicted"/>
<dbReference type="GO" id="GO:0005524">
    <property type="term" value="F:ATP binding"/>
    <property type="evidence" value="ECO:0007669"/>
    <property type="project" value="UniProtKB-KW"/>
</dbReference>
<evidence type="ECO:0000313" key="8">
    <source>
        <dbReference type="Proteomes" id="UP000554235"/>
    </source>
</evidence>
<dbReference type="Proteomes" id="UP000554235">
    <property type="component" value="Unassembled WGS sequence"/>
</dbReference>
<keyword evidence="2" id="KW-0547">Nucleotide-binding</keyword>
<feature type="compositionally biased region" description="Basic and acidic residues" evidence="5">
    <location>
        <begin position="101"/>
        <end position="112"/>
    </location>
</feature>
<evidence type="ECO:0000256" key="4">
    <source>
        <dbReference type="ARBA" id="ARBA00022840"/>
    </source>
</evidence>